<dbReference type="Gene3D" id="2.60.40.1080">
    <property type="match status" value="1"/>
</dbReference>
<evidence type="ECO:0000313" key="2">
    <source>
        <dbReference type="EMBL" id="KZN18303.1"/>
    </source>
</evidence>
<comment type="caution">
    <text evidence="2">The sequence shown here is derived from an EMBL/GenBank/DDBJ whole genome shotgun (WGS) entry which is preliminary data.</text>
</comment>
<protein>
    <recommendedName>
        <fullName evidence="1">BIG2 domain-containing protein</fullName>
    </recommendedName>
</protein>
<organism evidence="2 3">
    <name type="scientific">Pseudomonas fluorescens</name>
    <dbReference type="NCBI Taxonomy" id="294"/>
    <lineage>
        <taxon>Bacteria</taxon>
        <taxon>Pseudomonadati</taxon>
        <taxon>Pseudomonadota</taxon>
        <taxon>Gammaproteobacteria</taxon>
        <taxon>Pseudomonadales</taxon>
        <taxon>Pseudomonadaceae</taxon>
        <taxon>Pseudomonas</taxon>
    </lineage>
</organism>
<evidence type="ECO:0000313" key="3">
    <source>
        <dbReference type="Proteomes" id="UP000076489"/>
    </source>
</evidence>
<dbReference type="AlphaFoldDB" id="A0A162BP74"/>
<dbReference type="OrthoDB" id="6877377at2"/>
<reference evidence="2 3" key="2">
    <citation type="journal article" date="2018" name="Nature">
        <title>Mutant phenotypes for thousands of bacterial genes of unknown function.</title>
        <authorList>
            <person name="Price M.N."/>
            <person name="Wetmore K.M."/>
            <person name="Waters R.J."/>
            <person name="Callaghan M."/>
            <person name="Ray J."/>
            <person name="Liu H."/>
            <person name="Kuehl J.V."/>
            <person name="Melnyk R.A."/>
            <person name="Lamson J.S."/>
            <person name="Suh Y."/>
            <person name="Carlson H.K."/>
            <person name="Esquivel Z."/>
            <person name="Sadeeshkumar H."/>
            <person name="Chakraborty R."/>
            <person name="Zane G.M."/>
            <person name="Rubin B.E."/>
            <person name="Wall J.D."/>
            <person name="Visel A."/>
            <person name="Bristow J."/>
            <person name="Blow M.J."/>
            <person name="Arkin A.P."/>
            <person name="Deutschbauer A.M."/>
        </authorList>
    </citation>
    <scope>NUCLEOTIDE SEQUENCE [LARGE SCALE GENOMIC DNA]</scope>
    <source>
        <strain evidence="2 3">FW300-N1B4</strain>
    </source>
</reference>
<feature type="domain" description="BIG2" evidence="1">
    <location>
        <begin position="753"/>
        <end position="801"/>
    </location>
</feature>
<name>A0A162BP74_PSEFL</name>
<sequence length="910" mass="98245">MTSQQLFAANGEPVGQSVLFPPERDIGVLAVFPPYVMGGKQLEDGSVGVNYSMVHSDAKGLLCYILSYINMSADDWIDVSLGNGPATEPFQVTDKYVNQNVPFYISSDTMKESYPAGGGTLVLSCRIERLSGNPENSLPLNLFYKDHAPGELDTDLGNPFNQGLKLPVPSETIIDQNVIAEGMTVTVKAYPFQAQGDKASLAIGTLKPIPELKVQNPPQDIVFELTPEQLKQLPATDKVIVRYQLIDKVHNRSGWSDSVVVQSKPNVSLLPAPVINNADAANVVNHDELAGGPMVVMISGVFASGDVIVLKLVGFTHSGDLVEHSYSMTLTGTTRMVLFDVENERVQVLIRGSVAVTYVLTKKSTGVPQDSKPAYATIDGSAILLRAPSVEQATENELPADTPLANVLVPFYWPLVRGAEVKLYWQVTGNDGVVNRYVFGRTIEDPTQPVTFGVLNKYIAPFANSPLVVQYEITNPGRPPVVSELLKLQIGELAIVLSAPKVLKALNGMIPDPLLFPDGAIAQVEVLGKPGDKVKLIVKGAPGAGSPTFEAKVLNTNNRANFTLDKAFIAANMGKQVQLSYEFFRVGQEGRPSLSMTLTVGTIADNHPSLPIPGIVGATGPELHVTQLNDTNPLQVAAWPLQVVGQRMWLRYDGFDAGGKAIFFEDLKGEPHNTLGDLTRPAPLEWLKTLKDGSALTISFSVSFDGVGAVRFPVRTYTVKALNFGSSNHVQPINNYFIVQGRPPSVPPVRGSYTRTATGGTEPYRYSSSNSQVALVDPATGTVRAGSNGFAIITVTDAAQNTASYRIEFSGITLVTLKENIWWDSSGWPQPPKENALSLAELRVFWETYYPSEGPVAAALGWPRTLYWSSNNISVIGDAWAFRLNENIGSGDGKVQTIGGTRLPVVSKII</sequence>
<dbReference type="InterPro" id="IPR008964">
    <property type="entry name" value="Invasin/intimin_cell_adhesion"/>
</dbReference>
<dbReference type="RefSeq" id="WP_063342608.1">
    <property type="nucleotide sequence ID" value="NZ_LUKJ01000003.1"/>
</dbReference>
<dbReference type="SUPFAM" id="SSF49373">
    <property type="entry name" value="Invasin/intimin cell-adhesion fragments"/>
    <property type="match status" value="1"/>
</dbReference>
<dbReference type="InterPro" id="IPR003343">
    <property type="entry name" value="Big_2"/>
</dbReference>
<gene>
    <name evidence="2" type="ORF">A1D17_19865</name>
</gene>
<dbReference type="EMBL" id="LUKJ01000003">
    <property type="protein sequence ID" value="KZN18303.1"/>
    <property type="molecule type" value="Genomic_DNA"/>
</dbReference>
<proteinExistence type="predicted"/>
<accession>A0A162BP74</accession>
<reference evidence="3" key="1">
    <citation type="submission" date="2016-03" db="EMBL/GenBank/DDBJ databases">
        <authorList>
            <person name="Ray J."/>
            <person name="Price M."/>
            <person name="Deutschbauer A."/>
        </authorList>
    </citation>
    <scope>NUCLEOTIDE SEQUENCE [LARGE SCALE GENOMIC DNA]</scope>
    <source>
        <strain evidence="3">FW300-N1B4</strain>
    </source>
</reference>
<evidence type="ECO:0000259" key="1">
    <source>
        <dbReference type="Pfam" id="PF02368"/>
    </source>
</evidence>
<dbReference type="Pfam" id="PF02368">
    <property type="entry name" value="Big_2"/>
    <property type="match status" value="1"/>
</dbReference>
<dbReference type="Proteomes" id="UP000076489">
    <property type="component" value="Unassembled WGS sequence"/>
</dbReference>